<dbReference type="PRINTS" id="PR00344">
    <property type="entry name" value="BCTRLSENSOR"/>
</dbReference>
<dbReference type="SUPFAM" id="SSF55785">
    <property type="entry name" value="PYP-like sensor domain (PAS domain)"/>
    <property type="match status" value="1"/>
</dbReference>
<reference evidence="8 9" key="1">
    <citation type="submission" date="2019-02" db="EMBL/GenBank/DDBJ databases">
        <authorList>
            <person name="Li Y."/>
        </authorList>
    </citation>
    <scope>NUCLEOTIDE SEQUENCE [LARGE SCALE GENOMIC DNA]</scope>
    <source>
        <strain evidence="8 9">3-7</strain>
    </source>
</reference>
<dbReference type="Gene3D" id="1.10.287.130">
    <property type="match status" value="1"/>
</dbReference>
<dbReference type="Pfam" id="PF00512">
    <property type="entry name" value="HisKA"/>
    <property type="match status" value="1"/>
</dbReference>
<dbReference type="SMART" id="SM00387">
    <property type="entry name" value="HATPase_c"/>
    <property type="match status" value="1"/>
</dbReference>
<dbReference type="SUPFAM" id="SSF55874">
    <property type="entry name" value="ATPase domain of HSP90 chaperone/DNA topoisomerase II/histidine kinase"/>
    <property type="match status" value="1"/>
</dbReference>
<dbReference type="SUPFAM" id="SSF52172">
    <property type="entry name" value="CheY-like"/>
    <property type="match status" value="1"/>
</dbReference>
<feature type="domain" description="Histidine kinase" evidence="5">
    <location>
        <begin position="250"/>
        <end position="470"/>
    </location>
</feature>
<dbReference type="Gene3D" id="3.30.565.10">
    <property type="entry name" value="Histidine kinase-like ATPase, C-terminal domain"/>
    <property type="match status" value="1"/>
</dbReference>
<sequence>MLNRQTVVIPDIRSDDRIPQDAYRPTFVRSLVMAPVGKPEPIAAIGAYWSAVREHDATAIARLEALARSAAIAVENARLLASIRDSERQREIALAAGRMGVWSVDLPTRTLKTSAMCRATFGRDPGEEFSFAAMRAAIHPDDRESVFATIAQSIASANDCDLEHRVVTASGETCWIAIRAQPTYAADGTPLMLAGVSVDITARKRMEEALRDAAATFEHLVVERTRELVQTQEALRESQKLEAMGQLTGGVAHDFNNLLTPIIGSLDLLQRRAVGGEREQRLISGALESADRAKTLVQRLLAFARRQPLNPGAIDIVTLLIEMSTLIGTTIGPQIAFHLDIADDLPLAHADANQVEMAILNLAVNARDAMPDGGALTITAKLDTARLEHRAGLSEGQYILLSVADTGTGMDEETRTRAIEPFFSTKGVGRGTGLGLSMAHGLALQLGGALAVTSKVGAGTLIELWLPVSDVTILAVATPPVAEPPLQQSGTALLVDDEDLVRAATADMLAELGFVVIEARSGAEALVLLDAHASIDILVTDHVMPHMTGAELAHAAMLRRPGLRVLVVSGYSDAGGLSPDLPRLEKPFRQADLATHIAAVMHMPLAPPSA</sequence>
<gene>
    <name evidence="8" type="ORF">EWE75_08635</name>
</gene>
<evidence type="ECO:0000259" key="6">
    <source>
        <dbReference type="PROSITE" id="PS50110"/>
    </source>
</evidence>
<dbReference type="Gene3D" id="3.40.50.2300">
    <property type="match status" value="1"/>
</dbReference>
<dbReference type="Gene3D" id="3.30.450.20">
    <property type="entry name" value="PAS domain"/>
    <property type="match status" value="1"/>
</dbReference>
<keyword evidence="9" id="KW-1185">Reference proteome</keyword>
<dbReference type="InterPro" id="IPR036890">
    <property type="entry name" value="HATPase_C_sf"/>
</dbReference>
<evidence type="ECO:0000256" key="3">
    <source>
        <dbReference type="ARBA" id="ARBA00022553"/>
    </source>
</evidence>
<dbReference type="SMART" id="SM00448">
    <property type="entry name" value="REC"/>
    <property type="match status" value="1"/>
</dbReference>
<comment type="caution">
    <text evidence="8">The sequence shown here is derived from an EMBL/GenBank/DDBJ whole genome shotgun (WGS) entry which is preliminary data.</text>
</comment>
<dbReference type="InterPro" id="IPR004358">
    <property type="entry name" value="Sig_transdc_His_kin-like_C"/>
</dbReference>
<dbReference type="InterPro" id="IPR000014">
    <property type="entry name" value="PAS"/>
</dbReference>
<dbReference type="EMBL" id="SGIS01000010">
    <property type="protein sequence ID" value="RZF64953.1"/>
    <property type="molecule type" value="Genomic_DNA"/>
</dbReference>
<evidence type="ECO:0000259" key="5">
    <source>
        <dbReference type="PROSITE" id="PS50109"/>
    </source>
</evidence>
<evidence type="ECO:0000313" key="9">
    <source>
        <dbReference type="Proteomes" id="UP000292085"/>
    </source>
</evidence>
<feature type="domain" description="Response regulatory" evidence="6">
    <location>
        <begin position="491"/>
        <end position="601"/>
    </location>
</feature>
<dbReference type="EC" id="2.7.13.3" evidence="2"/>
<dbReference type="InterPro" id="IPR029016">
    <property type="entry name" value="GAF-like_dom_sf"/>
</dbReference>
<accession>A0A4Q6XW74</accession>
<keyword evidence="3 4" id="KW-0597">Phosphoprotein</keyword>
<dbReference type="SMART" id="SM00086">
    <property type="entry name" value="PAC"/>
    <property type="match status" value="1"/>
</dbReference>
<dbReference type="InterPro" id="IPR036097">
    <property type="entry name" value="HisK_dim/P_sf"/>
</dbReference>
<evidence type="ECO:0000256" key="4">
    <source>
        <dbReference type="PROSITE-ProRule" id="PRU00169"/>
    </source>
</evidence>
<dbReference type="Gene3D" id="2.10.70.100">
    <property type="match status" value="1"/>
</dbReference>
<dbReference type="PANTHER" id="PTHR43065">
    <property type="entry name" value="SENSOR HISTIDINE KINASE"/>
    <property type="match status" value="1"/>
</dbReference>
<dbReference type="InterPro" id="IPR001610">
    <property type="entry name" value="PAC"/>
</dbReference>
<protein>
    <recommendedName>
        <fullName evidence="2">histidine kinase</fullName>
        <ecNumber evidence="2">2.7.13.3</ecNumber>
    </recommendedName>
</protein>
<dbReference type="CDD" id="cd00130">
    <property type="entry name" value="PAS"/>
    <property type="match status" value="1"/>
</dbReference>
<evidence type="ECO:0000256" key="2">
    <source>
        <dbReference type="ARBA" id="ARBA00012438"/>
    </source>
</evidence>
<dbReference type="PANTHER" id="PTHR43065:SF42">
    <property type="entry name" value="TWO-COMPONENT SENSOR PPRA"/>
    <property type="match status" value="1"/>
</dbReference>
<dbReference type="InterPro" id="IPR003661">
    <property type="entry name" value="HisK_dim/P_dom"/>
</dbReference>
<evidence type="ECO:0000313" key="8">
    <source>
        <dbReference type="EMBL" id="RZF64953.1"/>
    </source>
</evidence>
<feature type="modified residue" description="4-aspartylphosphate" evidence="4">
    <location>
        <position position="541"/>
    </location>
</feature>
<evidence type="ECO:0000256" key="1">
    <source>
        <dbReference type="ARBA" id="ARBA00000085"/>
    </source>
</evidence>
<dbReference type="GO" id="GO:0000155">
    <property type="term" value="F:phosphorelay sensor kinase activity"/>
    <property type="evidence" value="ECO:0007669"/>
    <property type="project" value="InterPro"/>
</dbReference>
<dbReference type="InterPro" id="IPR013655">
    <property type="entry name" value="PAS_fold_3"/>
</dbReference>
<comment type="catalytic activity">
    <reaction evidence="1">
        <text>ATP + protein L-histidine = ADP + protein N-phospho-L-histidine.</text>
        <dbReference type="EC" id="2.7.13.3"/>
    </reaction>
</comment>
<dbReference type="InterPro" id="IPR005467">
    <property type="entry name" value="His_kinase_dom"/>
</dbReference>
<dbReference type="Pfam" id="PF02518">
    <property type="entry name" value="HATPase_c"/>
    <property type="match status" value="1"/>
</dbReference>
<organism evidence="8 9">
    <name type="scientific">Sphingomonas populi</name>
    <dbReference type="NCBI Taxonomy" id="2484750"/>
    <lineage>
        <taxon>Bacteria</taxon>
        <taxon>Pseudomonadati</taxon>
        <taxon>Pseudomonadota</taxon>
        <taxon>Alphaproteobacteria</taxon>
        <taxon>Sphingomonadales</taxon>
        <taxon>Sphingomonadaceae</taxon>
        <taxon>Sphingomonas</taxon>
    </lineage>
</organism>
<proteinExistence type="predicted"/>
<evidence type="ECO:0000259" key="7">
    <source>
        <dbReference type="PROSITE" id="PS50113"/>
    </source>
</evidence>
<name>A0A4Q6XW74_9SPHN</name>
<dbReference type="InterPro" id="IPR011006">
    <property type="entry name" value="CheY-like_superfamily"/>
</dbReference>
<dbReference type="SMART" id="SM00388">
    <property type="entry name" value="HisKA"/>
    <property type="match status" value="1"/>
</dbReference>
<dbReference type="PROSITE" id="PS50109">
    <property type="entry name" value="HIS_KIN"/>
    <property type="match status" value="1"/>
</dbReference>
<dbReference type="SUPFAM" id="SSF47384">
    <property type="entry name" value="Homodimeric domain of signal transducing histidine kinase"/>
    <property type="match status" value="1"/>
</dbReference>
<dbReference type="Proteomes" id="UP000292085">
    <property type="component" value="Unassembled WGS sequence"/>
</dbReference>
<dbReference type="AlphaFoldDB" id="A0A4Q6XW74"/>
<dbReference type="InterPro" id="IPR001789">
    <property type="entry name" value="Sig_transdc_resp-reg_receiver"/>
</dbReference>
<dbReference type="InterPro" id="IPR035965">
    <property type="entry name" value="PAS-like_dom_sf"/>
</dbReference>
<dbReference type="Pfam" id="PF08447">
    <property type="entry name" value="PAS_3"/>
    <property type="match status" value="1"/>
</dbReference>
<dbReference type="Pfam" id="PF00072">
    <property type="entry name" value="Response_reg"/>
    <property type="match status" value="1"/>
</dbReference>
<dbReference type="InterPro" id="IPR003594">
    <property type="entry name" value="HATPase_dom"/>
</dbReference>
<dbReference type="PROSITE" id="PS50113">
    <property type="entry name" value="PAC"/>
    <property type="match status" value="1"/>
</dbReference>
<dbReference type="SUPFAM" id="SSF55781">
    <property type="entry name" value="GAF domain-like"/>
    <property type="match status" value="1"/>
</dbReference>
<dbReference type="NCBIfam" id="TIGR00229">
    <property type="entry name" value="sensory_box"/>
    <property type="match status" value="1"/>
</dbReference>
<dbReference type="CDD" id="cd00082">
    <property type="entry name" value="HisKA"/>
    <property type="match status" value="1"/>
</dbReference>
<dbReference type="Gene3D" id="3.30.450.40">
    <property type="match status" value="1"/>
</dbReference>
<dbReference type="PROSITE" id="PS50110">
    <property type="entry name" value="RESPONSE_REGULATORY"/>
    <property type="match status" value="1"/>
</dbReference>
<dbReference type="InterPro" id="IPR000700">
    <property type="entry name" value="PAS-assoc_C"/>
</dbReference>
<feature type="domain" description="PAC" evidence="7">
    <location>
        <begin position="160"/>
        <end position="212"/>
    </location>
</feature>
<dbReference type="OrthoDB" id="9796100at2"/>